<accession>A0A8S1EC82</accession>
<dbReference type="Proteomes" id="UP000494206">
    <property type="component" value="Unassembled WGS sequence"/>
</dbReference>
<dbReference type="AlphaFoldDB" id="A0A8S1EC82"/>
<gene>
    <name evidence="1" type="ORF">CBOVIS_LOCUS652</name>
</gene>
<dbReference type="EMBL" id="CADEPM010000001">
    <property type="protein sequence ID" value="CAB3397201.1"/>
    <property type="molecule type" value="Genomic_DNA"/>
</dbReference>
<dbReference type="InterPro" id="IPR011009">
    <property type="entry name" value="Kinase-like_dom_sf"/>
</dbReference>
<comment type="caution">
    <text evidence="1">The sequence shown here is derived from an EMBL/GenBank/DDBJ whole genome shotgun (WGS) entry which is preliminary data.</text>
</comment>
<dbReference type="SUPFAM" id="SSF56112">
    <property type="entry name" value="Protein kinase-like (PK-like)"/>
    <property type="match status" value="1"/>
</dbReference>
<organism evidence="1 2">
    <name type="scientific">Caenorhabditis bovis</name>
    <dbReference type="NCBI Taxonomy" id="2654633"/>
    <lineage>
        <taxon>Eukaryota</taxon>
        <taxon>Metazoa</taxon>
        <taxon>Ecdysozoa</taxon>
        <taxon>Nematoda</taxon>
        <taxon>Chromadorea</taxon>
        <taxon>Rhabditida</taxon>
        <taxon>Rhabditina</taxon>
        <taxon>Rhabditomorpha</taxon>
        <taxon>Rhabditoidea</taxon>
        <taxon>Rhabditidae</taxon>
        <taxon>Peloderinae</taxon>
        <taxon>Caenorhabditis</taxon>
    </lineage>
</organism>
<sequence>MIESDSNKELEKDNVKTEENTVGFNEKVQVLNVPLDCLHYFLLKNPGDFCLTKTEKCGLYLSILIPRDSFQSDEEHPIHLKIEQYDLEYGIRGMLFTRAPSLQQLIADLSNSPIHVLSGVLEKNVMMIRIINEAALLKANVFPKKEVLNKVVMSNDNMYNTFSAEVVLSKNTPEKVILLEPATPKFNEEFRRKLYEEMQMQAIANTRRLPIRVPLGAIIEPMALIYSNQKGYPLDYLLDTAQHCMDMCQRVKICASCVRIMSDFHTEGLFHGGVLASNFYAILTNETGSCRTFELLFNGADGIMMKGKKKTLECVDYDLYAPELAFTRSMTPESGVYSMGKLFEKILEPDISGKSSRFKFRHSSDIMREMRYLIAVSTRNNPMQRPTMHGILLVIRQLLHKLPQKECSINFVHYDQFN</sequence>
<keyword evidence="2" id="KW-1185">Reference proteome</keyword>
<name>A0A8S1EC82_9PELO</name>
<reference evidence="1 2" key="1">
    <citation type="submission" date="2020-04" db="EMBL/GenBank/DDBJ databases">
        <authorList>
            <person name="Laetsch R D."/>
            <person name="Stevens L."/>
            <person name="Kumar S."/>
            <person name="Blaxter L. M."/>
        </authorList>
    </citation>
    <scope>NUCLEOTIDE SEQUENCE [LARGE SCALE GENOMIC DNA]</scope>
</reference>
<evidence type="ECO:0000313" key="1">
    <source>
        <dbReference type="EMBL" id="CAB3397201.1"/>
    </source>
</evidence>
<evidence type="ECO:0000313" key="2">
    <source>
        <dbReference type="Proteomes" id="UP000494206"/>
    </source>
</evidence>
<proteinExistence type="predicted"/>
<dbReference type="Gene3D" id="1.10.510.10">
    <property type="entry name" value="Transferase(Phosphotransferase) domain 1"/>
    <property type="match status" value="1"/>
</dbReference>
<protein>
    <recommendedName>
        <fullName evidence="3">Protein kinase domain-containing protein</fullName>
    </recommendedName>
</protein>
<evidence type="ECO:0008006" key="3">
    <source>
        <dbReference type="Google" id="ProtNLM"/>
    </source>
</evidence>
<dbReference type="OrthoDB" id="5794369at2759"/>